<reference evidence="1" key="1">
    <citation type="submission" date="2024-06" db="EMBL/GenBank/DDBJ databases">
        <authorList>
            <person name="Korhonen P.K."/>
            <person name="La Rosa G."/>
            <person name="Gomez-Morales M.A."/>
            <person name="Tosini F."/>
            <person name="Sumanam S."/>
            <person name="Young N.D."/>
            <person name="Chang B.C."/>
            <person name="Gasser R.B."/>
        </authorList>
    </citation>
    <scope>NUCLEOTIDE SEQUENCE</scope>
    <source>
        <strain evidence="1">ISS534</strain>
    </source>
</reference>
<protein>
    <submittedName>
        <fullName evidence="1">S-adenosylmethionine synthase</fullName>
    </submittedName>
</protein>
<evidence type="ECO:0000313" key="3">
    <source>
        <dbReference type="Proteomes" id="UP001558632"/>
    </source>
</evidence>
<name>A0ABR3KJC1_TRISP</name>
<sequence length="67" mass="7746">MFMFNISSQMQVDKQANKQKNARHLFTKQAVTDIATDKELINKEINQGIFLTTTTTTSITIRQQQKQ</sequence>
<evidence type="ECO:0000313" key="2">
    <source>
        <dbReference type="EMBL" id="KAL1245083.1"/>
    </source>
</evidence>
<proteinExistence type="predicted"/>
<dbReference type="Proteomes" id="UP001558632">
    <property type="component" value="Unassembled WGS sequence"/>
</dbReference>
<gene>
    <name evidence="2" type="ORF">TSPI_05844</name>
    <name evidence="1" type="ORF">TSPI_05849</name>
</gene>
<comment type="caution">
    <text evidence="1">The sequence shown here is derived from an EMBL/GenBank/DDBJ whole genome shotgun (WGS) entry which is preliminary data.</text>
</comment>
<evidence type="ECO:0000313" key="1">
    <source>
        <dbReference type="EMBL" id="KAL1237308.1"/>
    </source>
</evidence>
<reference evidence="1 3" key="2">
    <citation type="submission" date="2024-07" db="EMBL/GenBank/DDBJ databases">
        <title>Enhanced genomic and transcriptomic resources for Trichinella pseudospiralis and T. spiralis underpin the discovery of pronounced molecular differences between stages and species.</title>
        <authorList>
            <person name="Pasi K.K."/>
            <person name="La Rosa G."/>
            <person name="Gomez-Morales M.A."/>
            <person name="Tosini F."/>
            <person name="Sumanam S."/>
            <person name="Young N.D."/>
            <person name="Chang B.C."/>
            <person name="Robin G.B."/>
        </authorList>
    </citation>
    <scope>NUCLEOTIDE SEQUENCE [LARGE SCALE GENOMIC DNA]</scope>
    <source>
        <strain evidence="1">ISS534</strain>
    </source>
</reference>
<organism evidence="1 3">
    <name type="scientific">Trichinella spiralis</name>
    <name type="common">Trichina worm</name>
    <dbReference type="NCBI Taxonomy" id="6334"/>
    <lineage>
        <taxon>Eukaryota</taxon>
        <taxon>Metazoa</taxon>
        <taxon>Ecdysozoa</taxon>
        <taxon>Nematoda</taxon>
        <taxon>Enoplea</taxon>
        <taxon>Dorylaimia</taxon>
        <taxon>Trichinellida</taxon>
        <taxon>Trichinellidae</taxon>
        <taxon>Trichinella</taxon>
    </lineage>
</organism>
<keyword evidence="3" id="KW-1185">Reference proteome</keyword>
<dbReference type="EMBL" id="JBEUSY010000354">
    <property type="protein sequence ID" value="KAL1237308.1"/>
    <property type="molecule type" value="Genomic_DNA"/>
</dbReference>
<dbReference type="EMBL" id="JBEUSY010000119">
    <property type="protein sequence ID" value="KAL1245083.1"/>
    <property type="molecule type" value="Genomic_DNA"/>
</dbReference>
<accession>A0ABR3KJC1</accession>